<evidence type="ECO:0000313" key="3">
    <source>
        <dbReference type="EMBL" id="GGE40241.1"/>
    </source>
</evidence>
<comment type="caution">
    <text evidence="3">The sequence shown here is derived from an EMBL/GenBank/DDBJ whole genome shotgun (WGS) entry which is preliminary data.</text>
</comment>
<sequence>MTIVWIIISTLCCVFIFSIIFSKWGLTNLHYDRYFSKEAVFAGEQIEMIEVLINKKCLPIPWLRLESQISPALQFNAPSQLEVAAEQFHRSLFSMMPFQKITRRHQVTCTKRGYYPLKTIDMTAGDPFGIGTTHRQQQVTAEILVYPRLLDREMLALPAHRMQGEALVQRWMLLDPFLQAGVRGYTPGDALNTINWKLTAKTGQLQVNQHDPTADHHLLLLLNFDLTEDMWMPILEEDRLEWAISYIATLADTALNRGIPTGFGCNSYSILRSGQTRKKPIFIAPNNNREQYGYLLETLASLPSDRSVSFITFLQQLFLSQKTDILMLTAWINDSLQEEIRRLEERGHAVKLFKLHELDNLVR</sequence>
<name>A0A8J2VX64_9BACL</name>
<keyword evidence="1" id="KW-0472">Membrane</keyword>
<dbReference type="PANTHER" id="PTHR34351:SF2">
    <property type="entry name" value="DUF58 DOMAIN-CONTAINING PROTEIN"/>
    <property type="match status" value="1"/>
</dbReference>
<dbReference type="EMBL" id="BMIR01000007">
    <property type="protein sequence ID" value="GGE40241.1"/>
    <property type="molecule type" value="Genomic_DNA"/>
</dbReference>
<keyword evidence="1" id="KW-0812">Transmembrane</keyword>
<organism evidence="3 4">
    <name type="scientific">Pullulanibacillus camelliae</name>
    <dbReference type="NCBI Taxonomy" id="1707096"/>
    <lineage>
        <taxon>Bacteria</taxon>
        <taxon>Bacillati</taxon>
        <taxon>Bacillota</taxon>
        <taxon>Bacilli</taxon>
        <taxon>Bacillales</taxon>
        <taxon>Sporolactobacillaceae</taxon>
        <taxon>Pullulanibacillus</taxon>
    </lineage>
</organism>
<gene>
    <name evidence="3" type="ORF">GCM10011391_18770</name>
</gene>
<protein>
    <recommendedName>
        <fullName evidence="2">DUF58 domain-containing protein</fullName>
    </recommendedName>
</protein>
<feature type="domain" description="DUF58" evidence="2">
    <location>
        <begin position="182"/>
        <end position="259"/>
    </location>
</feature>
<dbReference type="AlphaFoldDB" id="A0A8J2VX64"/>
<evidence type="ECO:0000259" key="2">
    <source>
        <dbReference type="Pfam" id="PF01882"/>
    </source>
</evidence>
<keyword evidence="4" id="KW-1185">Reference proteome</keyword>
<feature type="transmembrane region" description="Helical" evidence="1">
    <location>
        <begin position="6"/>
        <end position="26"/>
    </location>
</feature>
<dbReference type="PANTHER" id="PTHR34351">
    <property type="entry name" value="SLR1927 PROTEIN-RELATED"/>
    <property type="match status" value="1"/>
</dbReference>
<reference evidence="3" key="1">
    <citation type="journal article" date="2014" name="Int. J. Syst. Evol. Microbiol.">
        <title>Complete genome sequence of Corynebacterium casei LMG S-19264T (=DSM 44701T), isolated from a smear-ripened cheese.</title>
        <authorList>
            <consortium name="US DOE Joint Genome Institute (JGI-PGF)"/>
            <person name="Walter F."/>
            <person name="Albersmeier A."/>
            <person name="Kalinowski J."/>
            <person name="Ruckert C."/>
        </authorList>
    </citation>
    <scope>NUCLEOTIDE SEQUENCE</scope>
    <source>
        <strain evidence="3">CGMCC 1.15371</strain>
    </source>
</reference>
<dbReference type="RefSeq" id="WP_188692660.1">
    <property type="nucleotide sequence ID" value="NZ_BMIR01000007.1"/>
</dbReference>
<evidence type="ECO:0000256" key="1">
    <source>
        <dbReference type="SAM" id="Phobius"/>
    </source>
</evidence>
<dbReference type="Proteomes" id="UP000628775">
    <property type="component" value="Unassembled WGS sequence"/>
</dbReference>
<dbReference type="Pfam" id="PF01882">
    <property type="entry name" value="DUF58"/>
    <property type="match status" value="1"/>
</dbReference>
<reference evidence="3" key="2">
    <citation type="submission" date="2020-09" db="EMBL/GenBank/DDBJ databases">
        <authorList>
            <person name="Sun Q."/>
            <person name="Zhou Y."/>
        </authorList>
    </citation>
    <scope>NUCLEOTIDE SEQUENCE</scope>
    <source>
        <strain evidence="3">CGMCC 1.15371</strain>
    </source>
</reference>
<keyword evidence="1" id="KW-1133">Transmembrane helix</keyword>
<dbReference type="InterPro" id="IPR002881">
    <property type="entry name" value="DUF58"/>
</dbReference>
<evidence type="ECO:0000313" key="4">
    <source>
        <dbReference type="Proteomes" id="UP000628775"/>
    </source>
</evidence>
<accession>A0A8J2VX64</accession>
<proteinExistence type="predicted"/>